<feature type="region of interest" description="Disordered" evidence="1">
    <location>
        <begin position="1"/>
        <end position="22"/>
    </location>
</feature>
<sequence length="189" mass="20379">MQGLLTPRGDAEKSSVRRMKSQGLRRSGGCCVGVSVAQLVLRRSSMQDVGLRSSGSAMRQSGGLCGKVLVATLALHRSPLRELGCVVPGRRCVDSTSEEEEFPPCAEPTPEELEADTAELLGEGGPAREELSVAQHTCPTLEGLRQQAVKQANGDVSDSHRVYWEDNLLYTEARDPKPGAARRLVIPQE</sequence>
<reference evidence="2" key="1">
    <citation type="journal article" date="2022" name="bioRxiv">
        <title>Sequencing and chromosome-scale assembly of the giantPleurodeles waltlgenome.</title>
        <authorList>
            <person name="Brown T."/>
            <person name="Elewa A."/>
            <person name="Iarovenko S."/>
            <person name="Subramanian E."/>
            <person name="Araus A.J."/>
            <person name="Petzold A."/>
            <person name="Susuki M."/>
            <person name="Suzuki K.-i.T."/>
            <person name="Hayashi T."/>
            <person name="Toyoda A."/>
            <person name="Oliveira C."/>
            <person name="Osipova E."/>
            <person name="Leigh N.D."/>
            <person name="Simon A."/>
            <person name="Yun M.H."/>
        </authorList>
    </citation>
    <scope>NUCLEOTIDE SEQUENCE</scope>
    <source>
        <strain evidence="2">20211129_DDA</strain>
        <tissue evidence="2">Liver</tissue>
    </source>
</reference>
<gene>
    <name evidence="2" type="ORF">NDU88_004140</name>
</gene>
<organism evidence="2 3">
    <name type="scientific">Pleurodeles waltl</name>
    <name type="common">Iberian ribbed newt</name>
    <dbReference type="NCBI Taxonomy" id="8319"/>
    <lineage>
        <taxon>Eukaryota</taxon>
        <taxon>Metazoa</taxon>
        <taxon>Chordata</taxon>
        <taxon>Craniata</taxon>
        <taxon>Vertebrata</taxon>
        <taxon>Euteleostomi</taxon>
        <taxon>Amphibia</taxon>
        <taxon>Batrachia</taxon>
        <taxon>Caudata</taxon>
        <taxon>Salamandroidea</taxon>
        <taxon>Salamandridae</taxon>
        <taxon>Pleurodelinae</taxon>
        <taxon>Pleurodeles</taxon>
    </lineage>
</organism>
<proteinExistence type="predicted"/>
<dbReference type="EMBL" id="JANPWB010000015">
    <property type="protein sequence ID" value="KAJ1091012.1"/>
    <property type="molecule type" value="Genomic_DNA"/>
</dbReference>
<evidence type="ECO:0000313" key="3">
    <source>
        <dbReference type="Proteomes" id="UP001066276"/>
    </source>
</evidence>
<protein>
    <submittedName>
        <fullName evidence="2">Uncharacterized protein</fullName>
    </submittedName>
</protein>
<comment type="caution">
    <text evidence="2">The sequence shown here is derived from an EMBL/GenBank/DDBJ whole genome shotgun (WGS) entry which is preliminary data.</text>
</comment>
<dbReference type="AlphaFoldDB" id="A0AAV7LJ07"/>
<evidence type="ECO:0000313" key="2">
    <source>
        <dbReference type="EMBL" id="KAJ1091012.1"/>
    </source>
</evidence>
<accession>A0AAV7LJ07</accession>
<keyword evidence="3" id="KW-1185">Reference proteome</keyword>
<dbReference type="Proteomes" id="UP001066276">
    <property type="component" value="Chromosome 11"/>
</dbReference>
<name>A0AAV7LJ07_PLEWA</name>
<evidence type="ECO:0000256" key="1">
    <source>
        <dbReference type="SAM" id="MobiDB-lite"/>
    </source>
</evidence>